<dbReference type="EMBL" id="QYRT01000019">
    <property type="protein sequence ID" value="TIH35591.1"/>
    <property type="molecule type" value="Genomic_DNA"/>
</dbReference>
<evidence type="ECO:0000259" key="2">
    <source>
        <dbReference type="Pfam" id="PF01695"/>
    </source>
</evidence>
<accession>A0A4T2BYA2</accession>
<dbReference type="Proteomes" id="UP000306192">
    <property type="component" value="Unassembled WGS sequence"/>
</dbReference>
<dbReference type="InterPro" id="IPR027417">
    <property type="entry name" value="P-loop_NTPase"/>
</dbReference>
<dbReference type="GO" id="GO:0005524">
    <property type="term" value="F:ATP binding"/>
    <property type="evidence" value="ECO:0007669"/>
    <property type="project" value="UniProtKB-KW"/>
</dbReference>
<evidence type="ECO:0000256" key="1">
    <source>
        <dbReference type="SAM" id="MobiDB-lite"/>
    </source>
</evidence>
<keyword evidence="4" id="KW-1185">Reference proteome</keyword>
<dbReference type="SUPFAM" id="SSF52540">
    <property type="entry name" value="P-loop containing nucleoside triphosphate hydrolases"/>
    <property type="match status" value="1"/>
</dbReference>
<feature type="region of interest" description="Disordered" evidence="1">
    <location>
        <begin position="243"/>
        <end position="270"/>
    </location>
</feature>
<organism evidence="3 4">
    <name type="scientific">Subtercola vilae</name>
    <dbReference type="NCBI Taxonomy" id="2056433"/>
    <lineage>
        <taxon>Bacteria</taxon>
        <taxon>Bacillati</taxon>
        <taxon>Actinomycetota</taxon>
        <taxon>Actinomycetes</taxon>
        <taxon>Micrococcales</taxon>
        <taxon>Microbacteriaceae</taxon>
        <taxon>Subtercola</taxon>
    </lineage>
</organism>
<keyword evidence="3" id="KW-0547">Nucleotide-binding</keyword>
<dbReference type="GO" id="GO:0006260">
    <property type="term" value="P:DNA replication"/>
    <property type="evidence" value="ECO:0007669"/>
    <property type="project" value="TreeGrafter"/>
</dbReference>
<proteinExistence type="predicted"/>
<protein>
    <submittedName>
        <fullName evidence="3">ATP-binding protein</fullName>
    </submittedName>
</protein>
<keyword evidence="3" id="KW-0067">ATP-binding</keyword>
<dbReference type="OrthoDB" id="9773429at2"/>
<dbReference type="PANTHER" id="PTHR30050:SF4">
    <property type="entry name" value="ATP-BINDING PROTEIN RV3427C IN INSERTION SEQUENCE-RELATED"/>
    <property type="match status" value="1"/>
</dbReference>
<feature type="domain" description="IstB-like ATP-binding" evidence="2">
    <location>
        <begin position="16"/>
        <end position="248"/>
    </location>
</feature>
<comment type="caution">
    <text evidence="3">The sequence shown here is derived from an EMBL/GenBank/DDBJ whole genome shotgun (WGS) entry which is preliminary data.</text>
</comment>
<name>A0A4T2BYA2_9MICO</name>
<dbReference type="InterPro" id="IPR028350">
    <property type="entry name" value="DNAC/IstB-like"/>
</dbReference>
<evidence type="ECO:0000313" key="4">
    <source>
        <dbReference type="Proteomes" id="UP000306192"/>
    </source>
</evidence>
<dbReference type="PANTHER" id="PTHR30050">
    <property type="entry name" value="CHROMOSOMAL REPLICATION INITIATOR PROTEIN DNAA"/>
    <property type="match status" value="1"/>
</dbReference>
<dbReference type="Pfam" id="PF01695">
    <property type="entry name" value="IstB_IS21"/>
    <property type="match status" value="1"/>
</dbReference>
<sequence length="296" mass="33763">MRRIDIETKRKLREMGVATLLDAFDAQDDVLTLGLAFEEKIKLAVDDAHSVFTQTKVEGLIRRANLRYPNADLHRLDLVEERGLDRSVIAGLGTCSFIDRQQNVVFQGFTGSGKSYLGCALAKAACLHRVRAHYIRMPELEEAWQLARDKPSGQTKFLNKYSSFTLLVIDEWLLDEPDESTRSMLLELLERRYDQTSTVFCTQYAQRDWHQRLGSGVHADAIMDRIVHNTLWVETGGHNMREHTASQAKPRHNLSRGRASMAPNRATARPRKAIPVAPEGNIHWPLHRQILNSRQT</sequence>
<dbReference type="InterPro" id="IPR002611">
    <property type="entry name" value="IstB_ATP-bd"/>
</dbReference>
<dbReference type="PIRSF" id="PIRSF003073">
    <property type="entry name" value="DNAC_TnpB_IstB"/>
    <property type="match status" value="1"/>
</dbReference>
<dbReference type="CDD" id="cd00009">
    <property type="entry name" value="AAA"/>
    <property type="match status" value="1"/>
</dbReference>
<dbReference type="Gene3D" id="3.40.50.300">
    <property type="entry name" value="P-loop containing nucleotide triphosphate hydrolases"/>
    <property type="match status" value="1"/>
</dbReference>
<evidence type="ECO:0000313" key="3">
    <source>
        <dbReference type="EMBL" id="TIH35591.1"/>
    </source>
</evidence>
<dbReference type="RefSeq" id="WP_136642353.1">
    <property type="nucleotide sequence ID" value="NZ_QYRT01000019.1"/>
</dbReference>
<gene>
    <name evidence="3" type="ORF">D4765_11045</name>
</gene>
<reference evidence="3 4" key="1">
    <citation type="journal article" date="2019" name="Microorganisms">
        <title>Systematic Affiliation and Genome Analysis of Subtercola vilae DB165(T) with Particular Emphasis on Cold Adaptation of an Isolate from a High-Altitude Cold Volcano Lake.</title>
        <authorList>
            <person name="Villalobos A.S."/>
            <person name="Wiese J."/>
            <person name="Imhoff J.F."/>
            <person name="Dorador C."/>
            <person name="Keller A."/>
            <person name="Hentschel U."/>
        </authorList>
    </citation>
    <scope>NUCLEOTIDE SEQUENCE [LARGE SCALE GENOMIC DNA]</scope>
    <source>
        <strain evidence="3 4">DB165</strain>
    </source>
</reference>
<dbReference type="AlphaFoldDB" id="A0A4T2BYA2"/>